<dbReference type="Pfam" id="PF01576">
    <property type="entry name" value="Myosin_tail_1"/>
    <property type="match status" value="1"/>
</dbReference>
<feature type="region of interest" description="Disordered" evidence="9">
    <location>
        <begin position="1843"/>
        <end position="1901"/>
    </location>
</feature>
<name>A0A9X6NGU3_HYPEX</name>
<dbReference type="InterPro" id="IPR004009">
    <property type="entry name" value="SH3_Myosin"/>
</dbReference>
<dbReference type="Gene3D" id="4.10.270.10">
    <property type="entry name" value="Myosin, subunit A"/>
    <property type="match status" value="1"/>
</dbReference>
<dbReference type="Pfam" id="PF02736">
    <property type="entry name" value="Myosin_N"/>
    <property type="match status" value="1"/>
</dbReference>
<dbReference type="InterPro" id="IPR008989">
    <property type="entry name" value="Myosin_S1_N"/>
</dbReference>
<evidence type="ECO:0000313" key="13">
    <source>
        <dbReference type="Proteomes" id="UP000192578"/>
    </source>
</evidence>
<feature type="domain" description="Myosin motor" evidence="10">
    <location>
        <begin position="91"/>
        <end position="798"/>
    </location>
</feature>
<dbReference type="SMART" id="SM00242">
    <property type="entry name" value="MYSc"/>
    <property type="match status" value="1"/>
</dbReference>
<keyword evidence="4" id="KW-0175">Coiled coil</keyword>
<dbReference type="Gene3D" id="1.20.120.720">
    <property type="entry name" value="Myosin VI head, motor domain, U50 subdomain"/>
    <property type="match status" value="1"/>
</dbReference>
<dbReference type="FunFam" id="1.20.5.4820:FF:000002">
    <property type="entry name" value="Myosin heavy chain 10"/>
    <property type="match status" value="1"/>
</dbReference>
<keyword evidence="3 8" id="KW-0067">ATP-binding</keyword>
<feature type="compositionally biased region" description="Basic and acidic residues" evidence="9">
    <location>
        <begin position="1145"/>
        <end position="1157"/>
    </location>
</feature>
<feature type="domain" description="Myosin N-terminal SH3-like" evidence="11">
    <location>
        <begin position="37"/>
        <end position="87"/>
    </location>
</feature>
<dbReference type="InterPro" id="IPR036961">
    <property type="entry name" value="Kinesin_motor_dom_sf"/>
</dbReference>
<evidence type="ECO:0000256" key="7">
    <source>
        <dbReference type="ARBA" id="ARBA00023203"/>
    </source>
</evidence>
<evidence type="ECO:0000259" key="10">
    <source>
        <dbReference type="PROSITE" id="PS51456"/>
    </source>
</evidence>
<evidence type="ECO:0000256" key="2">
    <source>
        <dbReference type="ARBA" id="ARBA00022741"/>
    </source>
</evidence>
<dbReference type="FunFam" id="1.20.120.720:FF:000001">
    <property type="entry name" value="Myosin heavy chain, muscle"/>
    <property type="match status" value="1"/>
</dbReference>
<feature type="compositionally biased region" description="Low complexity" evidence="9">
    <location>
        <begin position="1949"/>
        <end position="1967"/>
    </location>
</feature>
<dbReference type="Gene3D" id="1.10.10.820">
    <property type="match status" value="1"/>
</dbReference>
<feature type="region of interest" description="Actin-binding" evidence="8">
    <location>
        <begin position="676"/>
        <end position="698"/>
    </location>
</feature>
<dbReference type="GO" id="GO:0030017">
    <property type="term" value="C:sarcomere"/>
    <property type="evidence" value="ECO:0007669"/>
    <property type="project" value="UniProtKB-ARBA"/>
</dbReference>
<dbReference type="Gene3D" id="3.40.850.10">
    <property type="entry name" value="Kinesin motor domain"/>
    <property type="match status" value="1"/>
</dbReference>
<feature type="region of interest" description="Disordered" evidence="9">
    <location>
        <begin position="1587"/>
        <end position="1606"/>
    </location>
</feature>
<keyword evidence="13" id="KW-1185">Reference proteome</keyword>
<dbReference type="CDD" id="cd01377">
    <property type="entry name" value="MYSc_class_II"/>
    <property type="match status" value="1"/>
</dbReference>
<dbReference type="PRINTS" id="PR00193">
    <property type="entry name" value="MYOSINHEAVY"/>
</dbReference>
<keyword evidence="5 8" id="KW-0518">Myosin</keyword>
<dbReference type="PANTHER" id="PTHR13140">
    <property type="entry name" value="MYOSIN"/>
    <property type="match status" value="1"/>
</dbReference>
<evidence type="ECO:0000256" key="1">
    <source>
        <dbReference type="ARBA" id="ARBA00008314"/>
    </source>
</evidence>
<feature type="compositionally biased region" description="Polar residues" evidence="9">
    <location>
        <begin position="1972"/>
        <end position="1983"/>
    </location>
</feature>
<proteinExistence type="inferred from homology"/>
<dbReference type="SMART" id="SM00015">
    <property type="entry name" value="IQ"/>
    <property type="match status" value="1"/>
</dbReference>
<dbReference type="PROSITE" id="PS51844">
    <property type="entry name" value="SH3_LIKE"/>
    <property type="match status" value="1"/>
</dbReference>
<dbReference type="GO" id="GO:0051015">
    <property type="term" value="F:actin filament binding"/>
    <property type="evidence" value="ECO:0007669"/>
    <property type="project" value="InterPro"/>
</dbReference>
<dbReference type="SUPFAM" id="SSF90257">
    <property type="entry name" value="Myosin rod fragments"/>
    <property type="match status" value="3"/>
</dbReference>
<dbReference type="InterPro" id="IPR000048">
    <property type="entry name" value="IQ_motif_EF-hand-BS"/>
</dbReference>
<evidence type="ECO:0000256" key="3">
    <source>
        <dbReference type="ARBA" id="ARBA00022840"/>
    </source>
</evidence>
<dbReference type="FunFam" id="1.10.10.820:FF:000001">
    <property type="entry name" value="Myosin heavy chain"/>
    <property type="match status" value="1"/>
</dbReference>
<dbReference type="GO" id="GO:0016459">
    <property type="term" value="C:myosin complex"/>
    <property type="evidence" value="ECO:0007669"/>
    <property type="project" value="UniProtKB-KW"/>
</dbReference>
<feature type="region of interest" description="Disordered" evidence="9">
    <location>
        <begin position="1915"/>
        <end position="1996"/>
    </location>
</feature>
<dbReference type="Pfam" id="PF00063">
    <property type="entry name" value="Myosin_head"/>
    <property type="match status" value="1"/>
</dbReference>
<dbReference type="Gene3D" id="1.20.58.530">
    <property type="match status" value="1"/>
</dbReference>
<dbReference type="InterPro" id="IPR002928">
    <property type="entry name" value="Myosin_tail"/>
</dbReference>
<dbReference type="GO" id="GO:0000146">
    <property type="term" value="F:microfilament motor activity"/>
    <property type="evidence" value="ECO:0007669"/>
    <property type="project" value="TreeGrafter"/>
</dbReference>
<feature type="compositionally biased region" description="Basic and acidic residues" evidence="9">
    <location>
        <begin position="1589"/>
        <end position="1606"/>
    </location>
</feature>
<feature type="compositionally biased region" description="Basic and acidic residues" evidence="9">
    <location>
        <begin position="1843"/>
        <end position="1891"/>
    </location>
</feature>
<keyword evidence="7 8" id="KW-0009">Actin-binding</keyword>
<evidence type="ECO:0000256" key="8">
    <source>
        <dbReference type="PROSITE-ProRule" id="PRU00782"/>
    </source>
</evidence>
<evidence type="ECO:0000313" key="12">
    <source>
        <dbReference type="EMBL" id="OWA52979.1"/>
    </source>
</evidence>
<dbReference type="PROSITE" id="PS50096">
    <property type="entry name" value="IQ"/>
    <property type="match status" value="1"/>
</dbReference>
<accession>A0A9X6NGU3</accession>
<dbReference type="GO" id="GO:0060972">
    <property type="term" value="P:left/right pattern formation"/>
    <property type="evidence" value="ECO:0007669"/>
    <property type="project" value="UniProtKB-ARBA"/>
</dbReference>
<dbReference type="InterPro" id="IPR001609">
    <property type="entry name" value="Myosin_head_motor_dom-like"/>
</dbReference>
<feature type="region of interest" description="Disordered" evidence="9">
    <location>
        <begin position="1109"/>
        <end position="1157"/>
    </location>
</feature>
<evidence type="ECO:0000256" key="4">
    <source>
        <dbReference type="ARBA" id="ARBA00023054"/>
    </source>
</evidence>
<comment type="caution">
    <text evidence="12">The sequence shown here is derived from an EMBL/GenBank/DDBJ whole genome shotgun (WGS) entry which is preliminary data.</text>
</comment>
<dbReference type="Gene3D" id="2.30.30.360">
    <property type="entry name" value="Myosin S1 fragment, N-terminal"/>
    <property type="match status" value="1"/>
</dbReference>
<dbReference type="GO" id="GO:0007015">
    <property type="term" value="P:actin filament organization"/>
    <property type="evidence" value="ECO:0007669"/>
    <property type="project" value="TreeGrafter"/>
</dbReference>
<dbReference type="Gene3D" id="1.20.5.340">
    <property type="match status" value="3"/>
</dbReference>
<reference evidence="13" key="1">
    <citation type="submission" date="2017-01" db="EMBL/GenBank/DDBJ databases">
        <title>Comparative genomics of anhydrobiosis in the tardigrade Hypsibius dujardini.</title>
        <authorList>
            <person name="Yoshida Y."/>
            <person name="Koutsovoulos G."/>
            <person name="Laetsch D."/>
            <person name="Stevens L."/>
            <person name="Kumar S."/>
            <person name="Horikawa D."/>
            <person name="Ishino K."/>
            <person name="Komine S."/>
            <person name="Tomita M."/>
            <person name="Blaxter M."/>
            <person name="Arakawa K."/>
        </authorList>
    </citation>
    <scope>NUCLEOTIDE SEQUENCE [LARGE SCALE GENOMIC DNA]</scope>
    <source>
        <strain evidence="13">Z151</strain>
    </source>
</reference>
<organism evidence="12 13">
    <name type="scientific">Hypsibius exemplaris</name>
    <name type="common">Freshwater tardigrade</name>
    <dbReference type="NCBI Taxonomy" id="2072580"/>
    <lineage>
        <taxon>Eukaryota</taxon>
        <taxon>Metazoa</taxon>
        <taxon>Ecdysozoa</taxon>
        <taxon>Tardigrada</taxon>
        <taxon>Eutardigrada</taxon>
        <taxon>Parachela</taxon>
        <taxon>Hypsibioidea</taxon>
        <taxon>Hypsibiidae</taxon>
        <taxon>Hypsibius</taxon>
    </lineage>
</organism>
<comment type="similarity">
    <text evidence="1 8">Belongs to the TRAFAC class myosin-kinesin ATPase superfamily. Myosin family.</text>
</comment>
<keyword evidence="2 8" id="KW-0547">Nucleotide-binding</keyword>
<dbReference type="FunFam" id="3.30.70.1590:FF:000001">
    <property type="entry name" value="Myosin heavy chain"/>
    <property type="match status" value="1"/>
</dbReference>
<dbReference type="OrthoDB" id="10254995at2759"/>
<evidence type="ECO:0000259" key="11">
    <source>
        <dbReference type="PROSITE" id="PS51844"/>
    </source>
</evidence>
<dbReference type="Pfam" id="PF00612">
    <property type="entry name" value="IQ"/>
    <property type="match status" value="1"/>
</dbReference>
<keyword evidence="6 8" id="KW-0505">Motor protein</keyword>
<evidence type="ECO:0000256" key="9">
    <source>
        <dbReference type="SAM" id="MobiDB-lite"/>
    </source>
</evidence>
<dbReference type="FunFam" id="3.40.850.10:FF:000101">
    <property type="entry name" value="Slow myosin heavy chain 2"/>
    <property type="match status" value="1"/>
</dbReference>
<dbReference type="PANTHER" id="PTHR13140:SF857">
    <property type="entry name" value="MYOSIN-11"/>
    <property type="match status" value="1"/>
</dbReference>
<dbReference type="Gene3D" id="3.30.70.1590">
    <property type="match status" value="1"/>
</dbReference>
<dbReference type="EMBL" id="MTYJ01000296">
    <property type="protein sequence ID" value="OWA52979.1"/>
    <property type="molecule type" value="Genomic_DNA"/>
</dbReference>
<dbReference type="PROSITE" id="PS51456">
    <property type="entry name" value="MYOSIN_MOTOR"/>
    <property type="match status" value="1"/>
</dbReference>
<dbReference type="GO" id="GO:0005524">
    <property type="term" value="F:ATP binding"/>
    <property type="evidence" value="ECO:0007669"/>
    <property type="project" value="UniProtKB-UniRule"/>
</dbReference>
<feature type="compositionally biased region" description="Acidic residues" evidence="9">
    <location>
        <begin position="1984"/>
        <end position="1996"/>
    </location>
</feature>
<evidence type="ECO:0000256" key="5">
    <source>
        <dbReference type="ARBA" id="ARBA00023123"/>
    </source>
</evidence>
<dbReference type="Proteomes" id="UP000192578">
    <property type="component" value="Unassembled WGS sequence"/>
</dbReference>
<feature type="binding site" evidence="8">
    <location>
        <begin position="184"/>
        <end position="191"/>
    </location>
    <ligand>
        <name>ATP</name>
        <dbReference type="ChEBI" id="CHEBI:30616"/>
    </ligand>
</feature>
<protein>
    <submittedName>
        <fullName evidence="12">Myosin heavy chain, non-muscle</fullName>
    </submittedName>
</protein>
<gene>
    <name evidence="12" type="ORF">BV898_17417</name>
</gene>
<dbReference type="GO" id="GO:0016020">
    <property type="term" value="C:membrane"/>
    <property type="evidence" value="ECO:0007669"/>
    <property type="project" value="TreeGrafter"/>
</dbReference>
<dbReference type="SUPFAM" id="SSF52540">
    <property type="entry name" value="P-loop containing nucleoside triphosphate hydrolases"/>
    <property type="match status" value="1"/>
</dbReference>
<sequence>MATSGHHQQQEDNLALKYLQVENKNFTNDPSTQAEWASKKLVWIPHEKEGFVAASQKADKGDHIEVELEESGKKLLVLKSDSQKMNPPKFNKVEDMADLTCLNEASVLHNIKDRYYSGLIYTYSGLFCVVVNPYKRLPIYTERVIELYKGKKRQDMPPHVFAITDSAYRSMLQDREDQAILCTGESGAGKTENTKKVIQYLASVAASKQKASANSQNSSLHAHVTSTLSSNVGELEQQLLQANPILEAFGNAKTVKNDNSSRFGKFIRINFDISGYISGANIETYLLEKSRAIRQAKDERAFHIFYQFLLGATKNQREEFLLEDIKNYHFLSNGNVPVPGVDDNAEFQSTLKAMQVMGMSPEDISGVFRLISAVLQFGNLQFMQERNADQAMLPDNTVIQKISHMLGTNVNELTKAILKPKIKVGREFVTKAQTKEQAEFSTEAIGKACYERMFRWLVARINKSLDRTKRQGASFIGILDIAGFEIFEVNSFEQLCINYTNEKLQQLFNHTMFVLEQEEYQRENIKWSFIDFGLDLQPTIDLLERPMGIFSLLDDECWFPKATDKSFVEKLSSAPFTRDHSKFTKPDFRSAAHFTVSHYAGNVDYSADQWLMKNMDPLNENVVQLLRASQDPLVAQIWKEGEIVGMGDVAGMESQFGAKTRKGMFRTVGATYKEQLAKLMVTLRNTTPNFVRCILPNLEKKPGKIDSLLVLDQLRCNGVLEGIRICRQGFPNRVPFQEFRQRYELLTPSVIEKGFMDGKEAVRRMIEALELNENLFRLGQSKIFFRAGVLAHLEEERDTKLSDLITHIQAYCRGYLSRKNYQRRLQQLNAIRVIQRNCAAYLKLRNWEWWRLFTKVKPLLQVTNAEEKVQFKEEELKVMKERMDRLSTEYVDFEKKYEQLAEEKVVLMDQLQTETEACAEAEEMRARLVARGKELEEILQDTESRLEEEENRVNLLNQEKKKLQENIRDLEEELEEEQSTRQKLQLDRSQIDTRLKKYEEDLVANVSLVERLQKEKKALEDRIAELTQQLADEVERGKHLLKQKQKLETSLGELEERLQREVAARQETERLKRKADADLVETREQLHEKRNLLDEVQIQLAKKEEELAQSMTKVDEESASRAAAQKSLREVQNQLSEAQEDLEAEKESRNKAERVKRDLSEELEALKTELMESMDTGATQTEVLKKREDEMNRVKRMSEEEAKVHEAALADLRHRYNGQLEQLTEQLEVVKRAKLAAEKSKQTLEAEVVDLASENKNLTVQRGESEKRRKQAEAQAQEVSIRFAELERQRNELAERAAKLTQELDMSSTQIAEIDKRATRVAKNEENLNAQLGDLQRLLQEETVQKLGFATRAKQLENERQELVEQLEEEEQAKQNLQRIITQTQQVNIELRRRLDDDTQTKESVEAMRKSMQQDVEALRLTIEEADLARDKAEKAMRSAQTELEDSQHELENLRTSVSNLDRKQKKFDQLLNEEKAKAEKLAAEKANAEREVREKETKMIAIQRDFETLRDRLEEAERVRKQQQAELESLMNSKDVTGKSVHELDKAKRALEQQLEDQRLQMEEMEDEIQLLEDAKLRMEVNQSAAKAQHDRELAAKEEQAEDKRKGLMKQVREMELELENERKERGVAVAARKKVEADMKDQEEQAELVVKVRDDAIKQLKKLQNQLKDYQNESDRVKREKDHLAASIKEIEKKYKTAENESIRAQETAINAERARKAAEGDREDLEAQLHSLGLIRSNLQDEKRKLESRIVTLEEELEEEQTNNEMLSEKQSKASTERDKIAVELANERASVLRLEGLFAQSERNGKELRARLDEMDAQGRGKWKSQLTNLEAQIQTLERQVEDEQREKQSLGKEKRKLEKRVKDIQSQVDEERRNSDQQRDMLEKTNQRVKQLKQQLDEIESDYTKERAIRRKTQNDLDEATAEKEKLSNENTNLKARLRRNGPSSGARNYGSSNGGSRSNNGDIESGSYNQSAGSSLNGDDESNGGEDNKE</sequence>
<dbReference type="InterPro" id="IPR027417">
    <property type="entry name" value="P-loop_NTPase"/>
</dbReference>
<evidence type="ECO:0000256" key="6">
    <source>
        <dbReference type="ARBA" id="ARBA00023175"/>
    </source>
</evidence>